<dbReference type="RefSeq" id="XP_026112359.1">
    <property type="nucleotide sequence ID" value="XM_026256574.1"/>
</dbReference>
<sequence length="1043" mass="115188">MLTFETLLVKELQKQQSRAEFCDIVLQTRDVSVPVHSCVLSAFSPWLCGALSAMPSPRSGQRRLIEVQAVEACTLLSLVSLLYSGQLNEDKEEVLSAACKLGIDIPQQVAKRPGTERNTQTECVKEVAERECQTETVPSERQNPKETIESVHLIGTSSWRTDQGLCTYTDGSDITLATLQNVQVNPENMPSFQVMDVVPETAIYPTASGPPCLPQVYECPPSASYQQPPTPLPPHPYPSHSTNVETLSNEGQSALGRVSEGEGCVLEAFARFENNIPGYINYFIDTNIAQGAVQRDQSQRGIRGDVKTEGRATRVRRAVARGGFALKGEGLSICKREQNMNRCGRVARSAWMGQGGGRTGSMLNTRQMFKNHERLKRRRQGRGATKEEGERGRSSSRGRPRQRQKGSRGRLVEPVRQETAPPRGGRRGRPRKHPLPEPDVSQNFSRISPPDQKTMNPSAPSLMHTAALPAANQSGLTQPMDWLIDDVIAQLPFIPNNQNGITTTATVDSNMDHPRTQSSVKLTDLGITQPQSEGELSDILDSFLRTFEQHVSVCDSDVQDGMAPNITDGTQTCGQSSQNYTVHTHTSNAHATSMTTTTQGSKASLSKNGPRGSSARRPQKPSCFWQVSGVEMEKSTGQHSEQRLKYGRMTRSQSRKRKLDVIEELPRRDELLAKRKKKRKKEQLEKMRVKASLPKKKKRKKTSRLHSEEKCSGSTADSSCSVTSALRKVINPVSGNNMKNATQTTKILQKPLDRSISSELNAHTESSLVKQKQVGRPKRDTTKSLLEGGTLKVQCITESSRPKQSDTKNKSTGTRPALSAFEIMKKILGNQHKREEEQKGEDNTMWTVKKQKVKESLTTAQVCGAEVNMTENKEKNARIRDEGHNNSRINQKDEETSGRMKEAANQKNILLQQNLPSADGGTMSKGERLMEDSYSNGRFESADSLNDSPLQRCSTEGLMLKNTTDMHFVSHALVPTTPLEKLRNTQGSIASSEEDEDVDVVEVSSSLSESFPVLPITADVVLSTEEGDSDEDDEIDVISLGSN</sequence>
<feature type="compositionally biased region" description="Polar residues" evidence="1">
    <location>
        <begin position="584"/>
        <end position="607"/>
    </location>
</feature>
<dbReference type="PANTHER" id="PTHR47639">
    <property type="entry name" value="BTB/POZ DOMAIN-CONTAINING PROTEIN 18"/>
    <property type="match status" value="1"/>
</dbReference>
<feature type="domain" description="BTB" evidence="2">
    <location>
        <begin position="22"/>
        <end position="91"/>
    </location>
</feature>
<feature type="region of interest" description="Disordered" evidence="1">
    <location>
        <begin position="760"/>
        <end position="782"/>
    </location>
</feature>
<dbReference type="GeneID" id="113091131"/>
<dbReference type="InterPro" id="IPR011333">
    <property type="entry name" value="SKP1/BTB/POZ_sf"/>
</dbReference>
<dbReference type="SUPFAM" id="SSF54695">
    <property type="entry name" value="POZ domain"/>
    <property type="match status" value="1"/>
</dbReference>
<dbReference type="PANTHER" id="PTHR47639:SF1">
    <property type="entry name" value="BTB_POZ DOMAIN-CONTAINING PROTEIN 18"/>
    <property type="match status" value="1"/>
</dbReference>
<evidence type="ECO:0000256" key="1">
    <source>
        <dbReference type="SAM" id="MobiDB-lite"/>
    </source>
</evidence>
<feature type="compositionally biased region" description="Polar residues" evidence="1">
    <location>
        <begin position="760"/>
        <end position="770"/>
    </location>
</feature>
<feature type="compositionally biased region" description="Basic residues" evidence="1">
    <location>
        <begin position="424"/>
        <end position="433"/>
    </location>
</feature>
<protein>
    <submittedName>
        <fullName evidence="4 5">Uncharacterized protein LOC113091131</fullName>
    </submittedName>
</protein>
<gene>
    <name evidence="4 5" type="primary">LOC113091131</name>
</gene>
<organism evidence="3 5">
    <name type="scientific">Carassius auratus</name>
    <name type="common">Goldfish</name>
    <dbReference type="NCBI Taxonomy" id="7957"/>
    <lineage>
        <taxon>Eukaryota</taxon>
        <taxon>Metazoa</taxon>
        <taxon>Chordata</taxon>
        <taxon>Craniata</taxon>
        <taxon>Vertebrata</taxon>
        <taxon>Euteleostomi</taxon>
        <taxon>Actinopterygii</taxon>
        <taxon>Neopterygii</taxon>
        <taxon>Teleostei</taxon>
        <taxon>Ostariophysi</taxon>
        <taxon>Cypriniformes</taxon>
        <taxon>Cyprinidae</taxon>
        <taxon>Cyprininae</taxon>
        <taxon>Carassius</taxon>
    </lineage>
</organism>
<feature type="compositionally biased region" description="Basic residues" evidence="1">
    <location>
        <begin position="693"/>
        <end position="704"/>
    </location>
</feature>
<dbReference type="Proteomes" id="UP000515129">
    <property type="component" value="Unplaced"/>
</dbReference>
<feature type="region of interest" description="Disordered" evidence="1">
    <location>
        <begin position="796"/>
        <end position="815"/>
    </location>
</feature>
<evidence type="ECO:0000313" key="4">
    <source>
        <dbReference type="RefSeq" id="XP_026112359.1"/>
    </source>
</evidence>
<feature type="compositionally biased region" description="Basic and acidic residues" evidence="1">
    <location>
        <begin position="384"/>
        <end position="393"/>
    </location>
</feature>
<feature type="region of interest" description="Disordered" evidence="1">
    <location>
        <begin position="370"/>
        <end position="459"/>
    </location>
</feature>
<feature type="compositionally biased region" description="Acidic residues" evidence="1">
    <location>
        <begin position="1025"/>
        <end position="1036"/>
    </location>
</feature>
<keyword evidence="3" id="KW-1185">Reference proteome</keyword>
<feature type="region of interest" description="Disordered" evidence="1">
    <location>
        <begin position="584"/>
        <end position="657"/>
    </location>
</feature>
<accession>A0A6P6NU67</accession>
<feature type="compositionally biased region" description="Basic and acidic residues" evidence="1">
    <location>
        <begin position="631"/>
        <end position="644"/>
    </location>
</feature>
<feature type="region of interest" description="Disordered" evidence="1">
    <location>
        <begin position="1022"/>
        <end position="1043"/>
    </location>
</feature>
<name>A0A6P6NU67_CARAU</name>
<evidence type="ECO:0000313" key="3">
    <source>
        <dbReference type="Proteomes" id="UP000515129"/>
    </source>
</evidence>
<dbReference type="InterPro" id="IPR042915">
    <property type="entry name" value="BTBD18"/>
</dbReference>
<feature type="compositionally biased region" description="Basic and acidic residues" evidence="1">
    <location>
        <begin position="800"/>
        <end position="809"/>
    </location>
</feature>
<feature type="region of interest" description="Disordered" evidence="1">
    <location>
        <begin position="671"/>
        <end position="718"/>
    </location>
</feature>
<dbReference type="Pfam" id="PF00651">
    <property type="entry name" value="BTB"/>
    <property type="match status" value="1"/>
</dbReference>
<feature type="compositionally biased region" description="Basic residues" evidence="1">
    <location>
        <begin position="645"/>
        <end position="657"/>
    </location>
</feature>
<dbReference type="AlphaFoldDB" id="A0A6P6NU67"/>
<evidence type="ECO:0000313" key="5">
    <source>
        <dbReference type="RefSeq" id="XP_026112362.1"/>
    </source>
</evidence>
<proteinExistence type="predicted"/>
<dbReference type="KEGG" id="caua:113091131"/>
<feature type="compositionally biased region" description="Polar residues" evidence="1">
    <location>
        <begin position="440"/>
        <end position="459"/>
    </location>
</feature>
<dbReference type="InterPro" id="IPR000210">
    <property type="entry name" value="BTB/POZ_dom"/>
</dbReference>
<dbReference type="RefSeq" id="XP_026112362.1">
    <property type="nucleotide sequence ID" value="XM_026256577.1"/>
</dbReference>
<dbReference type="Gene3D" id="3.30.710.10">
    <property type="entry name" value="Potassium Channel Kv1.1, Chain A"/>
    <property type="match status" value="1"/>
</dbReference>
<dbReference type="OrthoDB" id="8963596at2759"/>
<reference evidence="4 5" key="1">
    <citation type="submission" date="2025-04" db="UniProtKB">
        <authorList>
            <consortium name="RefSeq"/>
        </authorList>
    </citation>
    <scope>IDENTIFICATION</scope>
    <source>
        <strain evidence="4 5">Wakin</strain>
        <tissue evidence="4 5">Muscle</tissue>
    </source>
</reference>
<feature type="compositionally biased region" description="Basic residues" evidence="1">
    <location>
        <begin position="394"/>
        <end position="408"/>
    </location>
</feature>
<dbReference type="PROSITE" id="PS50097">
    <property type="entry name" value="BTB"/>
    <property type="match status" value="1"/>
</dbReference>
<dbReference type="GO" id="GO:0032968">
    <property type="term" value="P:positive regulation of transcription elongation by RNA polymerase II"/>
    <property type="evidence" value="ECO:0007669"/>
    <property type="project" value="InterPro"/>
</dbReference>
<dbReference type="SMART" id="SM00225">
    <property type="entry name" value="BTB"/>
    <property type="match status" value="1"/>
</dbReference>
<evidence type="ECO:0000259" key="2">
    <source>
        <dbReference type="PROSITE" id="PS50097"/>
    </source>
</evidence>